<protein>
    <submittedName>
        <fullName evidence="2">DUF2220 family protein</fullName>
    </submittedName>
</protein>
<dbReference type="RefSeq" id="WP_258858506.1">
    <property type="nucleotide sequence ID" value="NZ_JANUGV010000011.1"/>
</dbReference>
<gene>
    <name evidence="2" type="ORF">NX773_22695</name>
</gene>
<reference evidence="2 3" key="1">
    <citation type="submission" date="2022-08" db="EMBL/GenBank/DDBJ databases">
        <title>Reclassification of Massilia species as members of the genera Telluria, Duganella, Pseudoduganella, Mokoshia gen. nov. and Zemynaea gen. nov. using orthogonal and non-orthogonal genome-based approaches.</title>
        <authorList>
            <person name="Bowman J.P."/>
        </authorList>
    </citation>
    <scope>NUCLEOTIDE SEQUENCE [LARGE SCALE GENOMIC DNA]</scope>
    <source>
        <strain evidence="2 3">JCM 31607</strain>
    </source>
</reference>
<keyword evidence="3" id="KW-1185">Reference proteome</keyword>
<comment type="caution">
    <text evidence="2">The sequence shown here is derived from an EMBL/GenBank/DDBJ whole genome shotgun (WGS) entry which is preliminary data.</text>
</comment>
<dbReference type="Proteomes" id="UP001205861">
    <property type="component" value="Unassembled WGS sequence"/>
</dbReference>
<proteinExistence type="predicted"/>
<evidence type="ECO:0000259" key="1">
    <source>
        <dbReference type="Pfam" id="PF09983"/>
    </source>
</evidence>
<dbReference type="EMBL" id="JANUGV010000011">
    <property type="protein sequence ID" value="MCS0610975.1"/>
    <property type="molecule type" value="Genomic_DNA"/>
</dbReference>
<dbReference type="InterPro" id="IPR036078">
    <property type="entry name" value="Spo11/TopoVI_A_sf"/>
</dbReference>
<dbReference type="InterPro" id="IPR024534">
    <property type="entry name" value="JetD_C"/>
</dbReference>
<sequence length="332" mass="37209">MKDFLELLQRGARKRISLAELRQHYFSLYPDVQNSPDRSARLLETLRQLETIGALSLPAVGSWEKIGVPPLPQWVLLKREPKAVPRKDFGNVAWAPELGFWPELRPGQLETLLPINEFLLRRRGSLMVVPIKERSLEIYGDEKRLDGMCTGDSLFGGRLHLNTLGCFRVPQPLPYRMADAPGKPVLVVENHNSFWSFGEWNQQARCYSAIVYGSGDAFRLTGRALQQVLGQVAGSGAEYLGDLDPKGVRIPGEFNRSAEVGSPQVSPALVFYQWLLAHGVRRHRAECVSFDAASLERWLGAELAAQVAKVWQSEHWIPQESLGFEQLSAGVL</sequence>
<evidence type="ECO:0000313" key="2">
    <source>
        <dbReference type="EMBL" id="MCS0610975.1"/>
    </source>
</evidence>
<name>A0ABT2BR34_9BURK</name>
<organism evidence="2 3">
    <name type="scientific">Massilia solisilvae</name>
    <dbReference type="NCBI Taxonomy" id="1811225"/>
    <lineage>
        <taxon>Bacteria</taxon>
        <taxon>Pseudomonadati</taxon>
        <taxon>Pseudomonadota</taxon>
        <taxon>Betaproteobacteria</taxon>
        <taxon>Burkholderiales</taxon>
        <taxon>Oxalobacteraceae</taxon>
        <taxon>Telluria group</taxon>
        <taxon>Massilia</taxon>
    </lineage>
</organism>
<dbReference type="Pfam" id="PF09983">
    <property type="entry name" value="JetD_C"/>
    <property type="match status" value="1"/>
</dbReference>
<feature type="domain" description="Wadjet protein JetD C-terminal" evidence="1">
    <location>
        <begin position="178"/>
        <end position="326"/>
    </location>
</feature>
<dbReference type="SUPFAM" id="SSF56726">
    <property type="entry name" value="DNA topoisomerase IV, alpha subunit"/>
    <property type="match status" value="1"/>
</dbReference>
<accession>A0ABT2BR34</accession>
<evidence type="ECO:0000313" key="3">
    <source>
        <dbReference type="Proteomes" id="UP001205861"/>
    </source>
</evidence>